<dbReference type="Proteomes" id="UP001239167">
    <property type="component" value="Unassembled WGS sequence"/>
</dbReference>
<dbReference type="SUPFAM" id="SSF52540">
    <property type="entry name" value="P-loop containing nucleoside triphosphate hydrolases"/>
    <property type="match status" value="1"/>
</dbReference>
<comment type="similarity">
    <text evidence="1">In the N-terminal section; belongs to the CRISPR-associated nuclease Cas3-HD family.</text>
</comment>
<evidence type="ECO:0000313" key="13">
    <source>
        <dbReference type="Proteomes" id="UP001239167"/>
    </source>
</evidence>
<keyword evidence="9" id="KW-0051">Antiviral defense</keyword>
<dbReference type="PROSITE" id="PS51192">
    <property type="entry name" value="HELICASE_ATP_BIND_1"/>
    <property type="match status" value="1"/>
</dbReference>
<dbReference type="RefSeq" id="WP_307224769.1">
    <property type="nucleotide sequence ID" value="NZ_CP116940.1"/>
</dbReference>
<feature type="domain" description="Helicase ATP-binding" evidence="10">
    <location>
        <begin position="272"/>
        <end position="472"/>
    </location>
</feature>
<evidence type="ECO:0000256" key="6">
    <source>
        <dbReference type="ARBA" id="ARBA00022801"/>
    </source>
</evidence>
<dbReference type="GO" id="GO:0016787">
    <property type="term" value="F:hydrolase activity"/>
    <property type="evidence" value="ECO:0007669"/>
    <property type="project" value="UniProtKB-KW"/>
</dbReference>
<keyword evidence="13" id="KW-1185">Reference proteome</keyword>
<dbReference type="NCBIfam" id="TIGR01587">
    <property type="entry name" value="cas3_core"/>
    <property type="match status" value="1"/>
</dbReference>
<evidence type="ECO:0000256" key="2">
    <source>
        <dbReference type="ARBA" id="ARBA00009046"/>
    </source>
</evidence>
<dbReference type="GO" id="GO:0004519">
    <property type="term" value="F:endonuclease activity"/>
    <property type="evidence" value="ECO:0007669"/>
    <property type="project" value="UniProtKB-KW"/>
</dbReference>
<dbReference type="InterPro" id="IPR038257">
    <property type="entry name" value="CRISPR-assoc_Cas3_HD_sf"/>
</dbReference>
<keyword evidence="3" id="KW-0540">Nuclease</keyword>
<dbReference type="EC" id="3.1.-.-" evidence="12"/>
<feature type="domain" description="HD Cas3-type" evidence="11">
    <location>
        <begin position="10"/>
        <end position="213"/>
    </location>
</feature>
<proteinExistence type="inferred from homology"/>
<dbReference type="Pfam" id="PF22590">
    <property type="entry name" value="Cas3-like_C_2"/>
    <property type="match status" value="1"/>
</dbReference>
<dbReference type="InterPro" id="IPR054712">
    <property type="entry name" value="Cas3-like_dom"/>
</dbReference>
<dbReference type="CDD" id="cd09641">
    <property type="entry name" value="Cas3''_I"/>
    <property type="match status" value="1"/>
</dbReference>
<keyword evidence="6 12" id="KW-0378">Hydrolase</keyword>
<keyword evidence="7" id="KW-0347">Helicase</keyword>
<dbReference type="Pfam" id="PF00270">
    <property type="entry name" value="DEAD"/>
    <property type="match status" value="1"/>
</dbReference>
<dbReference type="CDD" id="cd17930">
    <property type="entry name" value="DEXHc_cas3"/>
    <property type="match status" value="1"/>
</dbReference>
<dbReference type="SUPFAM" id="SSF109604">
    <property type="entry name" value="HD-domain/PDEase-like"/>
    <property type="match status" value="1"/>
</dbReference>
<evidence type="ECO:0000259" key="11">
    <source>
        <dbReference type="PROSITE" id="PS51643"/>
    </source>
</evidence>
<evidence type="ECO:0000259" key="10">
    <source>
        <dbReference type="PROSITE" id="PS51192"/>
    </source>
</evidence>
<dbReference type="InterPro" id="IPR027417">
    <property type="entry name" value="P-loop_NTPase"/>
</dbReference>
<dbReference type="Gene3D" id="1.10.3210.30">
    <property type="match status" value="1"/>
</dbReference>
<keyword evidence="8" id="KW-0067">ATP-binding</keyword>
<keyword evidence="4" id="KW-0479">Metal-binding</keyword>
<comment type="similarity">
    <text evidence="2">In the central section; belongs to the CRISPR-associated helicase Cas3 family.</text>
</comment>
<dbReference type="EMBL" id="JAUSUE010000016">
    <property type="protein sequence ID" value="MDQ0204454.1"/>
    <property type="molecule type" value="Genomic_DNA"/>
</dbReference>
<dbReference type="InterPro" id="IPR006483">
    <property type="entry name" value="CRISPR-assoc_Cas3_HD"/>
</dbReference>
<evidence type="ECO:0000256" key="8">
    <source>
        <dbReference type="ARBA" id="ARBA00022840"/>
    </source>
</evidence>
<accession>A0ABT9Y9D8</accession>
<evidence type="ECO:0000256" key="1">
    <source>
        <dbReference type="ARBA" id="ARBA00006847"/>
    </source>
</evidence>
<evidence type="ECO:0000313" key="12">
    <source>
        <dbReference type="EMBL" id="MDQ0204454.1"/>
    </source>
</evidence>
<dbReference type="NCBIfam" id="TIGR01596">
    <property type="entry name" value="cas3_HD"/>
    <property type="match status" value="1"/>
</dbReference>
<organism evidence="12 13">
    <name type="scientific">Pectinatus haikarae</name>
    <dbReference type="NCBI Taxonomy" id="349096"/>
    <lineage>
        <taxon>Bacteria</taxon>
        <taxon>Bacillati</taxon>
        <taxon>Bacillota</taxon>
        <taxon>Negativicutes</taxon>
        <taxon>Selenomonadales</taxon>
        <taxon>Selenomonadaceae</taxon>
        <taxon>Pectinatus</taxon>
    </lineage>
</organism>
<dbReference type="InterPro" id="IPR014001">
    <property type="entry name" value="Helicase_ATP-bd"/>
</dbReference>
<gene>
    <name evidence="12" type="ORF">J2S01_002182</name>
</gene>
<dbReference type="Gene3D" id="3.40.50.300">
    <property type="entry name" value="P-loop containing nucleotide triphosphate hydrolases"/>
    <property type="match status" value="2"/>
</dbReference>
<dbReference type="InterPro" id="IPR011545">
    <property type="entry name" value="DEAD/DEAH_box_helicase_dom"/>
</dbReference>
<comment type="caution">
    <text evidence="12">The sequence shown here is derived from an EMBL/GenBank/DDBJ whole genome shotgun (WGS) entry which is preliminary data.</text>
</comment>
<evidence type="ECO:0000256" key="3">
    <source>
        <dbReference type="ARBA" id="ARBA00022722"/>
    </source>
</evidence>
<reference evidence="12 13" key="1">
    <citation type="submission" date="2023-07" db="EMBL/GenBank/DDBJ databases">
        <title>Genomic Encyclopedia of Type Strains, Phase IV (KMG-IV): sequencing the most valuable type-strain genomes for metagenomic binning, comparative biology and taxonomic classification.</title>
        <authorList>
            <person name="Goeker M."/>
        </authorList>
    </citation>
    <scope>NUCLEOTIDE SEQUENCE [LARGE SCALE GENOMIC DNA]</scope>
    <source>
        <strain evidence="12 13">DSM 16980</strain>
    </source>
</reference>
<keyword evidence="12" id="KW-0255">Endonuclease</keyword>
<keyword evidence="5" id="KW-0547">Nucleotide-binding</keyword>
<protein>
    <submittedName>
        <fullName evidence="12">CRISPR-associated endonuclease/helicase Cas3</fullName>
        <ecNumber evidence="12">3.1.-.-</ecNumber>
        <ecNumber evidence="12">3.6.4.-</ecNumber>
    </submittedName>
</protein>
<evidence type="ECO:0000256" key="5">
    <source>
        <dbReference type="ARBA" id="ARBA00022741"/>
    </source>
</evidence>
<dbReference type="PROSITE" id="PS51643">
    <property type="entry name" value="HD_CAS3"/>
    <property type="match status" value="1"/>
</dbReference>
<evidence type="ECO:0000256" key="9">
    <source>
        <dbReference type="ARBA" id="ARBA00023118"/>
    </source>
</evidence>
<dbReference type="EC" id="3.6.4.-" evidence="12"/>
<evidence type="ECO:0000256" key="7">
    <source>
        <dbReference type="ARBA" id="ARBA00022806"/>
    </source>
</evidence>
<dbReference type="InterPro" id="IPR006474">
    <property type="entry name" value="Helicase_Cas3_CRISPR-ass_core"/>
</dbReference>
<name>A0ABT9Y9D8_9FIRM</name>
<evidence type="ECO:0000256" key="4">
    <source>
        <dbReference type="ARBA" id="ARBA00022723"/>
    </source>
</evidence>
<sequence>MESIAHIRNENNEIQSVREHSLNTADFAEYFAANLGLSMTGRLMGILHDMGKLCESFRAYIIASHENTTSLKSGQKIDHSTAAAKYIYAKYHNGSDEESLASEWLSMALLSHHTGLENFIGQNGSSHFLDRVLNKDLPYYDEVLSNFFKEIISKEEFKDLFQNAAHEIAALNNKITGFADDETDEARQGEVYYFYTGMAIKMIFSMLIDADRLDTANFMAEKHFERSWDLENIWKEFAARLQVHLDAIPRETDLKKQQIVKARQKISDDCFAFAVHEPGIYKLSVPTGSGKTLASMRFALEHAHKWHKKRILVVIPYTSIIDQNAREIRNIFAMDDAIIEHHSNVIENIDLNKSNEDKIVINEDDGYSDQAELRRSMTERWDVPVIFTTQVQLLNTLFAGGTKSIRRLHALEDSIIIFDEIQTLPVKCSFLFNEALNFLNRFCNTTVVLCTATQPELGNIEIPIHYSKPPEMVDNLDSIFAAFKRVRLENICVPGGHEIGEIAAMIWQDTLERGTVLCIANTTSMARLLYEHLQKHAEESEETILLVHLSTKMCPAHRKLLLDKLRKALNSPDHFKVICVSTQLIEAGVDISFSTVYRALAGFSSIAQAAGRCNRHGESSYGVVKIFNIQGEQLLYLEDIRKGAQAAMDLLQRIKAEDILSPEIMKQYFAAYYHSREEQLRYRLKSGQNLYDALSFNNAGKNNCLEEKYRTEYLCNMQAFRDAGRAFQVIDTQTIGVLVPYGEKGHKLAVSMNSQFYDKAEFYNKLKEAQQYMVNLFSYELRHLADCGAIGQTEYGVLILRDEFYDEGIGVKLEMQKNDFISI</sequence>